<dbReference type="GO" id="GO:0016887">
    <property type="term" value="F:ATP hydrolysis activity"/>
    <property type="evidence" value="ECO:0007669"/>
    <property type="project" value="InterPro"/>
</dbReference>
<dbReference type="GO" id="GO:0006883">
    <property type="term" value="P:intracellular sodium ion homeostasis"/>
    <property type="evidence" value="ECO:0007669"/>
    <property type="project" value="TreeGrafter"/>
</dbReference>
<keyword evidence="6 14" id="KW-0812">Transmembrane</keyword>
<protein>
    <submittedName>
        <fullName evidence="16">Calcium-translocating P-type ATPase/potassium/sodium efflux P-type ATPase,TIGR01523</fullName>
    </submittedName>
</protein>
<proteinExistence type="inferred from homology"/>
<dbReference type="FunFam" id="3.40.50.1000:FF:000028">
    <property type="entry name" value="Calcium-transporting P-type ATPase, putative"/>
    <property type="match status" value="1"/>
</dbReference>
<dbReference type="SUPFAM" id="SSF56784">
    <property type="entry name" value="HAD-like"/>
    <property type="match status" value="1"/>
</dbReference>
<keyword evidence="5" id="KW-0597">Phosphoprotein</keyword>
<dbReference type="GO" id="GO:1902600">
    <property type="term" value="P:proton transmembrane transport"/>
    <property type="evidence" value="ECO:0007669"/>
    <property type="project" value="TreeGrafter"/>
</dbReference>
<dbReference type="GO" id="GO:0036376">
    <property type="term" value="P:sodium ion export across plasma membrane"/>
    <property type="evidence" value="ECO:0007669"/>
    <property type="project" value="TreeGrafter"/>
</dbReference>
<gene>
    <name evidence="16" type="ORF">DFR62_3505</name>
</gene>
<dbReference type="NCBIfam" id="TIGR01494">
    <property type="entry name" value="ATPase_P-type"/>
    <property type="match status" value="3"/>
</dbReference>
<dbReference type="SFLD" id="SFLDF00027">
    <property type="entry name" value="p-type_atpase"/>
    <property type="match status" value="1"/>
</dbReference>
<dbReference type="InterPro" id="IPR023299">
    <property type="entry name" value="ATPase_P-typ_cyto_dom_N"/>
</dbReference>
<dbReference type="SUPFAM" id="SSF81665">
    <property type="entry name" value="Calcium ATPase, transmembrane domain M"/>
    <property type="match status" value="1"/>
</dbReference>
<dbReference type="Gene3D" id="3.40.1110.10">
    <property type="entry name" value="Calcium-transporting ATPase, cytoplasmic domain N"/>
    <property type="match status" value="1"/>
</dbReference>
<evidence type="ECO:0000256" key="2">
    <source>
        <dbReference type="ARBA" id="ARBA00005675"/>
    </source>
</evidence>
<evidence type="ECO:0000256" key="1">
    <source>
        <dbReference type="ARBA" id="ARBA00004651"/>
    </source>
</evidence>
<dbReference type="PANTHER" id="PTHR43294:SF21">
    <property type="entry name" value="CATION TRANSPORTING ATPASE"/>
    <property type="match status" value="1"/>
</dbReference>
<keyword evidence="4" id="KW-1003">Cell membrane</keyword>
<dbReference type="InterPro" id="IPR018303">
    <property type="entry name" value="ATPase_P-typ_P_site"/>
</dbReference>
<feature type="transmembrane region" description="Helical" evidence="14">
    <location>
        <begin position="697"/>
        <end position="717"/>
    </location>
</feature>
<dbReference type="InterPro" id="IPR023298">
    <property type="entry name" value="ATPase_P-typ_TM_dom_sf"/>
</dbReference>
<dbReference type="Pfam" id="PF00122">
    <property type="entry name" value="E1-E2_ATPase"/>
    <property type="match status" value="1"/>
</dbReference>
<dbReference type="Pfam" id="PF00689">
    <property type="entry name" value="Cation_ATPase_C"/>
    <property type="match status" value="1"/>
</dbReference>
<dbReference type="InterPro" id="IPR059000">
    <property type="entry name" value="ATPase_P-type_domA"/>
</dbReference>
<dbReference type="InterPro" id="IPR008250">
    <property type="entry name" value="ATPase_P-typ_transduc_dom_A_sf"/>
</dbReference>
<feature type="transmembrane region" description="Helical" evidence="14">
    <location>
        <begin position="869"/>
        <end position="888"/>
    </location>
</feature>
<dbReference type="PRINTS" id="PR00120">
    <property type="entry name" value="HATPASE"/>
</dbReference>
<dbReference type="GO" id="GO:1990573">
    <property type="term" value="P:potassium ion import across plasma membrane"/>
    <property type="evidence" value="ECO:0007669"/>
    <property type="project" value="TreeGrafter"/>
</dbReference>
<keyword evidence="8" id="KW-0067">ATP-binding</keyword>
<accession>A0A497YDE0</accession>
<evidence type="ECO:0000256" key="5">
    <source>
        <dbReference type="ARBA" id="ARBA00022553"/>
    </source>
</evidence>
<dbReference type="GO" id="GO:0005524">
    <property type="term" value="F:ATP binding"/>
    <property type="evidence" value="ECO:0007669"/>
    <property type="project" value="UniProtKB-KW"/>
</dbReference>
<evidence type="ECO:0000256" key="4">
    <source>
        <dbReference type="ARBA" id="ARBA00022475"/>
    </source>
</evidence>
<dbReference type="InterPro" id="IPR001757">
    <property type="entry name" value="P_typ_ATPase"/>
</dbReference>
<dbReference type="OrthoDB" id="9766480at2"/>
<dbReference type="Pfam" id="PF13246">
    <property type="entry name" value="Cation_ATPase"/>
    <property type="match status" value="1"/>
</dbReference>
<dbReference type="InterPro" id="IPR044492">
    <property type="entry name" value="P_typ_ATPase_HD_dom"/>
</dbReference>
<name>A0A497YDE0_9BACL</name>
<evidence type="ECO:0000256" key="13">
    <source>
        <dbReference type="ARBA" id="ARBA00023136"/>
    </source>
</evidence>
<keyword evidence="3" id="KW-0813">Transport</keyword>
<feature type="transmembrane region" description="Helical" evidence="14">
    <location>
        <begin position="838"/>
        <end position="857"/>
    </location>
</feature>
<dbReference type="InterPro" id="IPR050510">
    <property type="entry name" value="Cation_transp_ATPase_P-type"/>
</dbReference>
<evidence type="ECO:0000256" key="11">
    <source>
        <dbReference type="ARBA" id="ARBA00022989"/>
    </source>
</evidence>
<evidence type="ECO:0000313" key="16">
    <source>
        <dbReference type="EMBL" id="RLJ81185.1"/>
    </source>
</evidence>
<dbReference type="SUPFAM" id="SSF81653">
    <property type="entry name" value="Calcium ATPase, transduction domain A"/>
    <property type="match status" value="1"/>
</dbReference>
<evidence type="ECO:0000256" key="10">
    <source>
        <dbReference type="ARBA" id="ARBA00022967"/>
    </source>
</evidence>
<dbReference type="GO" id="GO:0005391">
    <property type="term" value="F:P-type sodium:potassium-exchanging transporter activity"/>
    <property type="evidence" value="ECO:0007669"/>
    <property type="project" value="TreeGrafter"/>
</dbReference>
<evidence type="ECO:0000256" key="14">
    <source>
        <dbReference type="SAM" id="Phobius"/>
    </source>
</evidence>
<keyword evidence="10" id="KW-1278">Translocase</keyword>
<evidence type="ECO:0000256" key="7">
    <source>
        <dbReference type="ARBA" id="ARBA00022741"/>
    </source>
</evidence>
<comment type="similarity">
    <text evidence="2">Belongs to the cation transport ATPase (P-type) (TC 3.A.3) family. Type IIA subfamily.</text>
</comment>
<evidence type="ECO:0000256" key="12">
    <source>
        <dbReference type="ARBA" id="ARBA00023065"/>
    </source>
</evidence>
<dbReference type="InterPro" id="IPR036412">
    <property type="entry name" value="HAD-like_sf"/>
</dbReference>
<keyword evidence="17" id="KW-1185">Reference proteome</keyword>
<dbReference type="GO" id="GO:0005886">
    <property type="term" value="C:plasma membrane"/>
    <property type="evidence" value="ECO:0007669"/>
    <property type="project" value="UniProtKB-SubCell"/>
</dbReference>
<evidence type="ECO:0000256" key="6">
    <source>
        <dbReference type="ARBA" id="ARBA00022692"/>
    </source>
</evidence>
<dbReference type="Gene3D" id="3.40.50.1000">
    <property type="entry name" value="HAD superfamily/HAD-like"/>
    <property type="match status" value="1"/>
</dbReference>
<feature type="transmembrane region" description="Helical" evidence="14">
    <location>
        <begin position="264"/>
        <end position="283"/>
    </location>
</feature>
<sequence>MEAACYNNQNYDLGGGGKVVTEQGFDQEFTTILDTHEVLLKEGLSEVEVVKRLKVFGANELPQGKREPGVIKFFKHFHDVLIYVLLAAAVITVVLGHYIDTSVILAVVVINAAIGYIQQSKAEKALDSIREMLSFKAGVLREGKRKDILAADLVPGDLVYLRAGDKVPADIRLVEASNLQVEESSLTGESDAVNKQTERLSSDTVLGDRSNMAFAGTAVAAGSGFGVVIATGGDTELGKISSAMESVEKLQTPLLKQTAQFGKVISVIIVLSAIGMFFIGYWVHDYATAELLLAIIGLTVAAIPEGLPAVLSIILALGVQTMAGKNAIVRNLPSVETLGAVTVICSDKTGTLTKNEMTATSVILADEEINVSGVGYSPEGMLKKNGDGIRLADHPRLAKFLACVKTVNDAHLVKGKKGKWSISGGATEGCLLTLAEKADDEVEKLPVIMKIPFDSSYKYMAALVEDRGTKWIYAKGAPEKLLDMIQSEERDEWEAKIASHAKRGERLLGAAVKQVDYTVEVINHEDMKCGFEFLGMAGIIDPPREEVIDSIVQCKKAGIRVKMITGDHKDTAVAIGAKLGIGDGAKALEGRELDGLNAQQLEAAAMEYDIFARTSPTNKLQLVEALQAKGQVCAMTGDGVNDAPALKRADIGIAMGIKGTEVSKEAAEMVLVDDNFSTIVNAVKEGRRVYDNLKKTILFILPTNVSEGLLIFISILFGTTIPLTAVQILWVNMITAVTISLAIAFEKLEPGTMERPPRKANSPLLSGYYVFRIAFASAIIGGGILWMNSMLEARDYDQGILQTMTLQALVISQLFYLFNCRSERRFALNRDFFSNKAAFIVSAILILVQLSVTYVPFMNTLLGTEPIGLRYWIWPLLIGMSVFIIVEFEKWVVRLMSRNSKLVK</sequence>
<dbReference type="SUPFAM" id="SSF81660">
    <property type="entry name" value="Metal cation-transporting ATPase, ATP-binding domain N"/>
    <property type="match status" value="1"/>
</dbReference>
<dbReference type="PROSITE" id="PS00154">
    <property type="entry name" value="ATPASE_E1_E2"/>
    <property type="match status" value="1"/>
</dbReference>
<dbReference type="SFLD" id="SFLDG00002">
    <property type="entry name" value="C1.7:_P-type_atpase_like"/>
    <property type="match status" value="1"/>
</dbReference>
<dbReference type="SMART" id="SM00831">
    <property type="entry name" value="Cation_ATPase_N"/>
    <property type="match status" value="1"/>
</dbReference>
<dbReference type="Gene3D" id="1.20.1110.10">
    <property type="entry name" value="Calcium-transporting ATPase, transmembrane domain"/>
    <property type="match status" value="1"/>
</dbReference>
<feature type="transmembrane region" description="Helical" evidence="14">
    <location>
        <begin position="102"/>
        <end position="118"/>
    </location>
</feature>
<feature type="transmembrane region" description="Helical" evidence="14">
    <location>
        <begin position="799"/>
        <end position="818"/>
    </location>
</feature>
<evidence type="ECO:0000256" key="9">
    <source>
        <dbReference type="ARBA" id="ARBA00022842"/>
    </source>
</evidence>
<dbReference type="PRINTS" id="PR00119">
    <property type="entry name" value="CATATPASE"/>
</dbReference>
<keyword evidence="7" id="KW-0547">Nucleotide-binding</keyword>
<dbReference type="CDD" id="cd02080">
    <property type="entry name" value="P-type_ATPase_cation"/>
    <property type="match status" value="1"/>
</dbReference>
<organism evidence="16 17">
    <name type="scientific">Planococcus citreus</name>
    <dbReference type="NCBI Taxonomy" id="1373"/>
    <lineage>
        <taxon>Bacteria</taxon>
        <taxon>Bacillati</taxon>
        <taxon>Bacillota</taxon>
        <taxon>Bacilli</taxon>
        <taxon>Bacillales</taxon>
        <taxon>Caryophanaceae</taxon>
        <taxon>Planococcus</taxon>
    </lineage>
</organism>
<keyword evidence="13 14" id="KW-0472">Membrane</keyword>
<dbReference type="PANTHER" id="PTHR43294">
    <property type="entry name" value="SODIUM/POTASSIUM-TRANSPORTING ATPASE SUBUNIT ALPHA"/>
    <property type="match status" value="1"/>
</dbReference>
<evidence type="ECO:0000259" key="15">
    <source>
        <dbReference type="SMART" id="SM00831"/>
    </source>
</evidence>
<dbReference type="EMBL" id="RCCP01000011">
    <property type="protein sequence ID" value="RLJ81185.1"/>
    <property type="molecule type" value="Genomic_DNA"/>
</dbReference>
<dbReference type="Proteomes" id="UP000280791">
    <property type="component" value="Unassembled WGS sequence"/>
</dbReference>
<feature type="transmembrane region" description="Helical" evidence="14">
    <location>
        <begin position="80"/>
        <end position="96"/>
    </location>
</feature>
<evidence type="ECO:0000256" key="3">
    <source>
        <dbReference type="ARBA" id="ARBA00022448"/>
    </source>
</evidence>
<feature type="domain" description="Cation-transporting P-type ATPase N-terminal" evidence="15">
    <location>
        <begin position="29"/>
        <end position="97"/>
    </location>
</feature>
<comment type="subcellular location">
    <subcellularLocation>
        <location evidence="1">Cell membrane</location>
        <topology evidence="1">Multi-pass membrane protein</topology>
    </subcellularLocation>
</comment>
<dbReference type="FunFam" id="2.70.150.10:FF:000160">
    <property type="entry name" value="Sarcoplasmic/endoplasmic reticulum calcium ATPase 1"/>
    <property type="match status" value="1"/>
</dbReference>
<dbReference type="AlphaFoldDB" id="A0A497YDE0"/>
<feature type="transmembrane region" description="Helical" evidence="14">
    <location>
        <begin position="295"/>
        <end position="317"/>
    </location>
</feature>
<evidence type="ECO:0000313" key="17">
    <source>
        <dbReference type="Proteomes" id="UP000280791"/>
    </source>
</evidence>
<dbReference type="InterPro" id="IPR004014">
    <property type="entry name" value="ATPase_P-typ_cation-transptr_N"/>
</dbReference>
<feature type="transmembrane region" description="Helical" evidence="14">
    <location>
        <begin position="723"/>
        <end position="745"/>
    </location>
</feature>
<feature type="transmembrane region" description="Helical" evidence="14">
    <location>
        <begin position="766"/>
        <end position="787"/>
    </location>
</feature>
<keyword evidence="9" id="KW-0460">Magnesium</keyword>
<dbReference type="Pfam" id="PF00690">
    <property type="entry name" value="Cation_ATPase_N"/>
    <property type="match status" value="1"/>
</dbReference>
<dbReference type="Gene3D" id="2.70.150.10">
    <property type="entry name" value="Calcium-transporting ATPase, cytoplasmic transduction domain A"/>
    <property type="match status" value="1"/>
</dbReference>
<dbReference type="GO" id="GO:0030007">
    <property type="term" value="P:intracellular potassium ion homeostasis"/>
    <property type="evidence" value="ECO:0007669"/>
    <property type="project" value="TreeGrafter"/>
</dbReference>
<dbReference type="InterPro" id="IPR006068">
    <property type="entry name" value="ATPase_P-typ_cation-transptr_C"/>
</dbReference>
<dbReference type="SFLD" id="SFLDS00003">
    <property type="entry name" value="Haloacid_Dehalogenase"/>
    <property type="match status" value="1"/>
</dbReference>
<reference evidence="16 17" key="1">
    <citation type="submission" date="2018-10" db="EMBL/GenBank/DDBJ databases">
        <title>Genomic Encyclopedia of Type Strains, Phase IV (KMG-IV): sequencing the most valuable type-strain genomes for metagenomic binning, comparative biology and taxonomic classification.</title>
        <authorList>
            <person name="Goeker M."/>
        </authorList>
    </citation>
    <scope>NUCLEOTIDE SEQUENCE [LARGE SCALE GENOMIC DNA]</scope>
    <source>
        <strain evidence="16 17">DSM 20549</strain>
    </source>
</reference>
<keyword evidence="12" id="KW-0406">Ion transport</keyword>
<evidence type="ECO:0000256" key="8">
    <source>
        <dbReference type="ARBA" id="ARBA00022840"/>
    </source>
</evidence>
<comment type="caution">
    <text evidence="16">The sequence shown here is derived from an EMBL/GenBank/DDBJ whole genome shotgun (WGS) entry which is preliminary data.</text>
</comment>
<keyword evidence="11 14" id="KW-1133">Transmembrane helix</keyword>
<dbReference type="InterPro" id="IPR023214">
    <property type="entry name" value="HAD_sf"/>
</dbReference>